<proteinExistence type="predicted"/>
<accession>A0AAX4PTR4</accession>
<reference evidence="1" key="1">
    <citation type="submission" date="2024-04" db="EMBL/GenBank/DDBJ databases">
        <authorList>
            <person name="Soro O."/>
            <person name="Kigen C."/>
            <person name="Nyerere A."/>
            <person name="Musila L."/>
        </authorList>
    </citation>
    <scope>NUCLEOTIDE SEQUENCE</scope>
</reference>
<sequence length="33" mass="3782">MCVKHYHPSNDDSLPLITRVLTLPAHDNVKRPN</sequence>
<evidence type="ECO:0000313" key="2">
    <source>
        <dbReference type="Proteomes" id="UP001432787"/>
    </source>
</evidence>
<organism evidence="1 2">
    <name type="scientific">Enterococcus phage vB_Efs6_KEN16</name>
    <dbReference type="NCBI Taxonomy" id="3138325"/>
    <lineage>
        <taxon>Viruses</taxon>
        <taxon>Duplodnaviria</taxon>
        <taxon>Heunggongvirae</taxon>
        <taxon>Uroviricota</taxon>
        <taxon>Caudoviricetes</taxon>
        <taxon>Herelleviridae</taxon>
        <taxon>Brockvirinae</taxon>
        <taxon>Kochikohdavirus</taxon>
    </lineage>
</organism>
<dbReference type="Proteomes" id="UP001432787">
    <property type="component" value="Segment"/>
</dbReference>
<evidence type="ECO:0000313" key="1">
    <source>
        <dbReference type="EMBL" id="WZP35692.1"/>
    </source>
</evidence>
<name>A0AAX4PTR4_9CAUD</name>
<protein>
    <submittedName>
        <fullName evidence="1">Uncharacterized protein</fullName>
    </submittedName>
</protein>
<dbReference type="EMBL" id="PP582187">
    <property type="protein sequence ID" value="WZP35692.1"/>
    <property type="molecule type" value="Genomic_DNA"/>
</dbReference>